<sequence length="597" mass="66809">MSIKADPIYKTLHWPPILSLPTCPLLEGKEFHQTEDYASKLCYISFLGCSSWGLPEPEEHPTFSFDRRQLPKDPTGVKHLKTPSGVTIRYKEPGKEGVCETTPGVKSYSGYVDLSPTSHTFFWFFEARHDPANAPLTLWLNGGPGSDSLIGLFEELGPCNINEKLESSINPHSWTEVSNMLFLSQPLGVGFSYAETVDGSLNEFTAVVEDASYNGVRGRYPVINATLTDTTDLAARAAWEVVQGFLGGLPKLDHKVKSKDFSLWTESYGGHYGPAFFNHFYEQNQKIANGTLEGIELNFNSLGIINGIIDEGIQASYYPEFAVHNTYGIKSINDTVYNYMKFANEMPGGCQDQVSRCKAMNRTSLADYAICTEATNMCRDNSPYYQFGDRGVYDIRHPYDDPTPPGYFVSYLQEDDVMNAIGVNINYTESNADIYYAFQQTGDFVWPNFIEDLEEILTYPVRVSLIYGDADYICNWFGGQAVSLALEHPHSSQFRKAGYTPLLVDGVEYGETREYGNLSFTRVYEAGHEVPYYQPIAALQLFNRTLFGWDIPEGKTRIWPGYSTNGTATATHTESSVPLPSATTQHLEFNITLKPAL</sequence>
<dbReference type="InterPro" id="IPR018202">
    <property type="entry name" value="Ser_caboxypep_ser_AS"/>
</dbReference>
<reference evidence="7 8" key="1">
    <citation type="submission" date="2015-02" db="EMBL/GenBank/DDBJ databases">
        <title>Draft Genome Sequences of Two Closely-Related Aflatoxigenic Aspergillus Species Obtained from the Cote d'Ivoire.</title>
        <authorList>
            <person name="Moore G.G."/>
            <person name="Beltz S.B."/>
            <person name="Mack B.M."/>
        </authorList>
    </citation>
    <scope>NUCLEOTIDE SEQUENCE [LARGE SCALE GENOMIC DNA]</scope>
    <source>
        <strain evidence="7 8">SRRC1432</strain>
    </source>
</reference>
<evidence type="ECO:0000256" key="2">
    <source>
        <dbReference type="ARBA" id="ARBA00022645"/>
    </source>
</evidence>
<dbReference type="EC" id="3.4.16.-" evidence="6"/>
<protein>
    <recommendedName>
        <fullName evidence="6">Carboxypeptidase</fullName>
        <ecNumber evidence="6">3.4.16.-</ecNumber>
    </recommendedName>
</protein>
<dbReference type="PANTHER" id="PTHR11802:SF131">
    <property type="entry name" value="CARBOXYPEPTIDASE"/>
    <property type="match status" value="1"/>
</dbReference>
<dbReference type="FunFam" id="3.40.50.1820:FF:000125">
    <property type="entry name" value="Carboxypeptidase"/>
    <property type="match status" value="1"/>
</dbReference>
<dbReference type="Pfam" id="PF00450">
    <property type="entry name" value="Peptidase_S10"/>
    <property type="match status" value="1"/>
</dbReference>
<evidence type="ECO:0000256" key="4">
    <source>
        <dbReference type="ARBA" id="ARBA00022801"/>
    </source>
</evidence>
<dbReference type="SUPFAM" id="SSF53474">
    <property type="entry name" value="alpha/beta-Hydrolases"/>
    <property type="match status" value="1"/>
</dbReference>
<evidence type="ECO:0000256" key="6">
    <source>
        <dbReference type="RuleBase" id="RU361156"/>
    </source>
</evidence>
<accession>A0A0F8VK08</accession>
<dbReference type="PRINTS" id="PR00724">
    <property type="entry name" value="CRBOXYPTASEC"/>
</dbReference>
<dbReference type="Proteomes" id="UP000034947">
    <property type="component" value="Unassembled WGS sequence"/>
</dbReference>
<dbReference type="PROSITE" id="PS00131">
    <property type="entry name" value="CARBOXYPEPT_SER_SER"/>
    <property type="match status" value="1"/>
</dbReference>
<dbReference type="GO" id="GO:0006508">
    <property type="term" value="P:proteolysis"/>
    <property type="evidence" value="ECO:0007669"/>
    <property type="project" value="UniProtKB-KW"/>
</dbReference>
<comment type="similarity">
    <text evidence="1 6">Belongs to the peptidase S10 family.</text>
</comment>
<name>A0A0F8VK08_9EURO</name>
<dbReference type="GO" id="GO:0000324">
    <property type="term" value="C:fungal-type vacuole"/>
    <property type="evidence" value="ECO:0007669"/>
    <property type="project" value="TreeGrafter"/>
</dbReference>
<evidence type="ECO:0000313" key="7">
    <source>
        <dbReference type="EMBL" id="KKK23401.1"/>
    </source>
</evidence>
<dbReference type="GO" id="GO:0004185">
    <property type="term" value="F:serine-type carboxypeptidase activity"/>
    <property type="evidence" value="ECO:0007669"/>
    <property type="project" value="UniProtKB-UniRule"/>
</dbReference>
<evidence type="ECO:0000313" key="8">
    <source>
        <dbReference type="Proteomes" id="UP000034947"/>
    </source>
</evidence>
<comment type="caution">
    <text evidence="7">The sequence shown here is derived from an EMBL/GenBank/DDBJ whole genome shotgun (WGS) entry which is preliminary data.</text>
</comment>
<dbReference type="AlphaFoldDB" id="A0A0F8VK08"/>
<organism evidence="7 8">
    <name type="scientific">Aspergillus ochraceoroseus</name>
    <dbReference type="NCBI Taxonomy" id="138278"/>
    <lineage>
        <taxon>Eukaryota</taxon>
        <taxon>Fungi</taxon>
        <taxon>Dikarya</taxon>
        <taxon>Ascomycota</taxon>
        <taxon>Pezizomycotina</taxon>
        <taxon>Eurotiomycetes</taxon>
        <taxon>Eurotiomycetidae</taxon>
        <taxon>Eurotiales</taxon>
        <taxon>Aspergillaceae</taxon>
        <taxon>Aspergillus</taxon>
        <taxon>Aspergillus subgen. Nidulantes</taxon>
    </lineage>
</organism>
<dbReference type="OrthoDB" id="443318at2759"/>
<evidence type="ECO:0000256" key="3">
    <source>
        <dbReference type="ARBA" id="ARBA00022670"/>
    </source>
</evidence>
<dbReference type="Gene3D" id="3.40.50.1820">
    <property type="entry name" value="alpha/beta hydrolase"/>
    <property type="match status" value="1"/>
</dbReference>
<dbReference type="VEuPathDB" id="FungiDB:P175DRAFT_0428594"/>
<evidence type="ECO:0000256" key="5">
    <source>
        <dbReference type="ARBA" id="ARBA00023180"/>
    </source>
</evidence>
<gene>
    <name evidence="7" type="ORF">AOCH_005633</name>
</gene>
<keyword evidence="8" id="KW-1185">Reference proteome</keyword>
<dbReference type="InterPro" id="IPR029058">
    <property type="entry name" value="AB_hydrolase_fold"/>
</dbReference>
<keyword evidence="3 6" id="KW-0645">Protease</keyword>
<dbReference type="PANTHER" id="PTHR11802">
    <property type="entry name" value="SERINE PROTEASE FAMILY S10 SERINE CARBOXYPEPTIDASE"/>
    <property type="match status" value="1"/>
</dbReference>
<keyword evidence="5" id="KW-0325">Glycoprotein</keyword>
<dbReference type="InterPro" id="IPR001563">
    <property type="entry name" value="Peptidase_S10"/>
</dbReference>
<dbReference type="EMBL" id="JYKN01000690">
    <property type="protein sequence ID" value="KKK23401.1"/>
    <property type="molecule type" value="Genomic_DNA"/>
</dbReference>
<proteinExistence type="inferred from homology"/>
<evidence type="ECO:0000256" key="1">
    <source>
        <dbReference type="ARBA" id="ARBA00009431"/>
    </source>
</evidence>
<keyword evidence="4 6" id="KW-0378">Hydrolase</keyword>
<keyword evidence="2 6" id="KW-0121">Carboxypeptidase</keyword>